<accession>A0A8S5RC79</accession>
<organism evidence="1">
    <name type="scientific">virus sp. ctPYc18</name>
    <dbReference type="NCBI Taxonomy" id="2828251"/>
    <lineage>
        <taxon>Viruses</taxon>
    </lineage>
</organism>
<reference evidence="1" key="1">
    <citation type="journal article" date="2021" name="Proc. Natl. Acad. Sci. U.S.A.">
        <title>A Catalog of Tens of Thousands of Viruses from Human Metagenomes Reveals Hidden Associations with Chronic Diseases.</title>
        <authorList>
            <person name="Tisza M.J."/>
            <person name="Buck C.B."/>
        </authorList>
    </citation>
    <scope>NUCLEOTIDE SEQUENCE</scope>
    <source>
        <strain evidence="1">CtPYc18</strain>
    </source>
</reference>
<protein>
    <submittedName>
        <fullName evidence="1">Uncharacterized protein</fullName>
    </submittedName>
</protein>
<proteinExistence type="predicted"/>
<dbReference type="EMBL" id="BK059092">
    <property type="protein sequence ID" value="DAE29030.1"/>
    <property type="molecule type" value="Genomic_DNA"/>
</dbReference>
<sequence>MLSRLFILGENENYRRKVNSFIIASDKGTLSNKDGTLKKFEGCIDLCAENM</sequence>
<name>A0A8S5RC79_9VIRU</name>
<evidence type="ECO:0000313" key="1">
    <source>
        <dbReference type="EMBL" id="DAE29030.1"/>
    </source>
</evidence>